<dbReference type="AlphaFoldDB" id="A0A172ZJJ7"/>
<organism evidence="2 3">
    <name type="scientific">Paenibacillus bovis</name>
    <dbReference type="NCBI Taxonomy" id="1616788"/>
    <lineage>
        <taxon>Bacteria</taxon>
        <taxon>Bacillati</taxon>
        <taxon>Bacillota</taxon>
        <taxon>Bacilli</taxon>
        <taxon>Bacillales</taxon>
        <taxon>Paenibacillaceae</taxon>
        <taxon>Paenibacillus</taxon>
    </lineage>
</organism>
<evidence type="ECO:0000313" key="3">
    <source>
        <dbReference type="Proteomes" id="UP000078148"/>
    </source>
</evidence>
<evidence type="ECO:0000313" key="2">
    <source>
        <dbReference type="EMBL" id="ANF97572.1"/>
    </source>
</evidence>
<dbReference type="InterPro" id="IPR046720">
    <property type="entry name" value="DUF6612"/>
</dbReference>
<accession>A0A172ZJJ7</accession>
<dbReference type="KEGG" id="pbv:AR543_17195"/>
<dbReference type="EMBL" id="CP013023">
    <property type="protein sequence ID" value="ANF97572.1"/>
    <property type="molecule type" value="Genomic_DNA"/>
</dbReference>
<feature type="signal peptide" evidence="1">
    <location>
        <begin position="1"/>
        <end position="18"/>
    </location>
</feature>
<evidence type="ECO:0008006" key="4">
    <source>
        <dbReference type="Google" id="ProtNLM"/>
    </source>
</evidence>
<dbReference type="Proteomes" id="UP000078148">
    <property type="component" value="Chromosome"/>
</dbReference>
<feature type="chain" id="PRO_5039136255" description="Lipoprotein" evidence="1">
    <location>
        <begin position="19"/>
        <end position="288"/>
    </location>
</feature>
<name>A0A172ZJJ7_9BACL</name>
<reference evidence="2 3" key="2">
    <citation type="journal article" date="2016" name="Int. J. Syst. Evol. Microbiol.">
        <title>Paenibacillus bovis sp. nov., isolated from raw yak (Bos grunniens) milk.</title>
        <authorList>
            <person name="Gao C."/>
            <person name="Han J."/>
            <person name="Liu Z."/>
            <person name="Xu X."/>
            <person name="Hang F."/>
            <person name="Wu Z."/>
        </authorList>
    </citation>
    <scope>NUCLEOTIDE SEQUENCE [LARGE SCALE GENOMIC DNA]</scope>
    <source>
        <strain evidence="2 3">BD3526</strain>
    </source>
</reference>
<protein>
    <recommendedName>
        <fullName evidence="4">Lipoprotein</fullName>
    </recommendedName>
</protein>
<dbReference type="Gene3D" id="2.50.20.20">
    <property type="match status" value="1"/>
</dbReference>
<dbReference type="RefSeq" id="WP_060535672.1">
    <property type="nucleotide sequence ID" value="NZ_CP013023.1"/>
</dbReference>
<dbReference type="STRING" id="1616788.AR543_17195"/>
<keyword evidence="3" id="KW-1185">Reference proteome</keyword>
<proteinExistence type="predicted"/>
<dbReference type="PROSITE" id="PS51257">
    <property type="entry name" value="PROKAR_LIPOPROTEIN"/>
    <property type="match status" value="1"/>
</dbReference>
<evidence type="ECO:0000256" key="1">
    <source>
        <dbReference type="SAM" id="SignalP"/>
    </source>
</evidence>
<dbReference type="Pfam" id="PF20316">
    <property type="entry name" value="DUF6612"/>
    <property type="match status" value="1"/>
</dbReference>
<sequence length="288" mass="31220">MKKFSVVLLGAAVAVSLAACGNDQEAAKAPANTTAPAGTEASTTAPTAVPTADELLTKASEAAAKVKSYAADAVIKQDITVSVDGKEQKMQNENSTTMEVVQEPMSAHMNISTKVVQGGQNQEQKQELYITNDAVYLNANDTWQKAPDSAKQQFVDLIKQQGTLKDTIDRMKSMASDTKVTDEGDHYNLVATLTGDKVKEQAQKFLSGDAANAQMAEMMKQMNIHDMEVTYMMDKTTSNLTGAAVKMTMDMDQQGQKMNLVMDMDSTYSKYNEFDKIEVPADVVKSAK</sequence>
<gene>
    <name evidence="2" type="ORF">AR543_17195</name>
</gene>
<dbReference type="OrthoDB" id="1957331at2"/>
<reference evidence="3" key="1">
    <citation type="submission" date="2015-10" db="EMBL/GenBank/DDBJ databases">
        <title>Genome of Paenibacillus bovis sp. nov.</title>
        <authorList>
            <person name="Wu Z."/>
            <person name="Gao C."/>
            <person name="Liu Z."/>
            <person name="Zheng H."/>
        </authorList>
    </citation>
    <scope>NUCLEOTIDE SEQUENCE [LARGE SCALE GENOMIC DNA]</scope>
    <source>
        <strain evidence="3">BD3526</strain>
    </source>
</reference>
<keyword evidence="1" id="KW-0732">Signal</keyword>